<dbReference type="CDD" id="cd17393">
    <property type="entry name" value="MFS_MosC_like"/>
    <property type="match status" value="1"/>
</dbReference>
<dbReference type="InterPro" id="IPR011701">
    <property type="entry name" value="MFS"/>
</dbReference>
<keyword evidence="3 5" id="KW-1133">Transmembrane helix</keyword>
<feature type="transmembrane region" description="Helical" evidence="5">
    <location>
        <begin position="240"/>
        <end position="260"/>
    </location>
</feature>
<dbReference type="InterPro" id="IPR036259">
    <property type="entry name" value="MFS_trans_sf"/>
</dbReference>
<evidence type="ECO:0000313" key="7">
    <source>
        <dbReference type="Proteomes" id="UP000184543"/>
    </source>
</evidence>
<dbReference type="InterPro" id="IPR051788">
    <property type="entry name" value="MFS_Transporter"/>
</dbReference>
<feature type="transmembrane region" description="Helical" evidence="5">
    <location>
        <begin position="12"/>
        <end position="36"/>
    </location>
</feature>
<evidence type="ECO:0000256" key="1">
    <source>
        <dbReference type="ARBA" id="ARBA00004141"/>
    </source>
</evidence>
<feature type="transmembrane region" description="Helical" evidence="5">
    <location>
        <begin position="293"/>
        <end position="314"/>
    </location>
</feature>
<dbReference type="GO" id="GO:0016020">
    <property type="term" value="C:membrane"/>
    <property type="evidence" value="ECO:0007669"/>
    <property type="project" value="UniProtKB-SubCell"/>
</dbReference>
<feature type="transmembrane region" description="Helical" evidence="5">
    <location>
        <begin position="355"/>
        <end position="377"/>
    </location>
</feature>
<feature type="transmembrane region" description="Helical" evidence="5">
    <location>
        <begin position="202"/>
        <end position="220"/>
    </location>
</feature>
<evidence type="ECO:0000256" key="4">
    <source>
        <dbReference type="ARBA" id="ARBA00023136"/>
    </source>
</evidence>
<evidence type="ECO:0000313" key="6">
    <source>
        <dbReference type="EMBL" id="SHJ50657.1"/>
    </source>
</evidence>
<dbReference type="PANTHER" id="PTHR23514:SF13">
    <property type="entry name" value="INNER MEMBRANE PROTEIN YBJJ"/>
    <property type="match status" value="1"/>
</dbReference>
<accession>A0A1M6JVD6</accession>
<dbReference type="GO" id="GO:0022857">
    <property type="term" value="F:transmembrane transporter activity"/>
    <property type="evidence" value="ECO:0007669"/>
    <property type="project" value="InterPro"/>
</dbReference>
<evidence type="ECO:0000256" key="3">
    <source>
        <dbReference type="ARBA" id="ARBA00022989"/>
    </source>
</evidence>
<dbReference type="SUPFAM" id="SSF103473">
    <property type="entry name" value="MFS general substrate transporter"/>
    <property type="match status" value="1"/>
</dbReference>
<feature type="transmembrane region" description="Helical" evidence="5">
    <location>
        <begin position="136"/>
        <end position="157"/>
    </location>
</feature>
<dbReference type="Pfam" id="PF07690">
    <property type="entry name" value="MFS_1"/>
    <property type="match status" value="1"/>
</dbReference>
<evidence type="ECO:0000256" key="5">
    <source>
        <dbReference type="SAM" id="Phobius"/>
    </source>
</evidence>
<feature type="transmembrane region" description="Helical" evidence="5">
    <location>
        <begin position="163"/>
        <end position="181"/>
    </location>
</feature>
<sequence length="387" mass="40514">MKSLLLILSNARYFGPSWVFASINILFGTWAIYIPTVKEHLGIDKSQLGIAIFFLALGVFTVFPFAAGIINRIGVGKATRAGVVLSCFAALLPLLAPNYYLLAGSLFLFGACNGFTDISMNTLVTEIEKEDGQKFMSASHGFFSLGGVLAGLGSFLIGPLANPPLHMAIAVALVLGVNLAFHGQYKDVVAAPAEKGGFGLKVFGPLLFLGLISFVAMGSEGAIVDWSGLYLKEISLAPEILWGAGFLGFQVTMTIGRFLGDGISSKVGSIKMVAMASIVVMLGYVLVLTTQTYLAILGFALSGLGYSVIVPEVFRIGGNVKGIESAQGVSFIAGTGYAGFLVAPPVLGFIADTSSLFTCFSVLLCCAFLILGSTIALQRKGTGGLRP</sequence>
<evidence type="ECO:0000256" key="2">
    <source>
        <dbReference type="ARBA" id="ARBA00022692"/>
    </source>
</evidence>
<protein>
    <submittedName>
        <fullName evidence="6">Fucose permease</fullName>
    </submittedName>
</protein>
<feature type="transmembrane region" description="Helical" evidence="5">
    <location>
        <begin position="267"/>
        <end position="287"/>
    </location>
</feature>
<dbReference type="RefSeq" id="WP_072994455.1">
    <property type="nucleotide sequence ID" value="NZ_FQYU01000005.1"/>
</dbReference>
<feature type="transmembrane region" description="Helical" evidence="5">
    <location>
        <begin position="48"/>
        <end position="70"/>
    </location>
</feature>
<dbReference type="PANTHER" id="PTHR23514">
    <property type="entry name" value="BYPASS OF STOP CODON PROTEIN 6"/>
    <property type="match status" value="1"/>
</dbReference>
<dbReference type="Proteomes" id="UP000184543">
    <property type="component" value="Unassembled WGS sequence"/>
</dbReference>
<feature type="transmembrane region" description="Helical" evidence="5">
    <location>
        <begin position="326"/>
        <end position="343"/>
    </location>
</feature>
<proteinExistence type="predicted"/>
<name>A0A1M6JVD6_9FLAO</name>
<dbReference type="OrthoDB" id="9809599at2"/>
<dbReference type="Gene3D" id="1.20.1250.20">
    <property type="entry name" value="MFS general substrate transporter like domains"/>
    <property type="match status" value="2"/>
</dbReference>
<organism evidence="6 7">
    <name type="scientific">Pseudozobellia thermophila</name>
    <dbReference type="NCBI Taxonomy" id="192903"/>
    <lineage>
        <taxon>Bacteria</taxon>
        <taxon>Pseudomonadati</taxon>
        <taxon>Bacteroidota</taxon>
        <taxon>Flavobacteriia</taxon>
        <taxon>Flavobacteriales</taxon>
        <taxon>Flavobacteriaceae</taxon>
        <taxon>Pseudozobellia</taxon>
    </lineage>
</organism>
<keyword evidence="4 5" id="KW-0472">Membrane</keyword>
<dbReference type="AlphaFoldDB" id="A0A1M6JVD6"/>
<comment type="subcellular location">
    <subcellularLocation>
        <location evidence="1">Membrane</location>
        <topology evidence="1">Multi-pass membrane protein</topology>
    </subcellularLocation>
</comment>
<keyword evidence="2 5" id="KW-0812">Transmembrane</keyword>
<reference evidence="7" key="1">
    <citation type="submission" date="2016-11" db="EMBL/GenBank/DDBJ databases">
        <authorList>
            <person name="Varghese N."/>
            <person name="Submissions S."/>
        </authorList>
    </citation>
    <scope>NUCLEOTIDE SEQUENCE [LARGE SCALE GENOMIC DNA]</scope>
    <source>
        <strain evidence="7">DSM 19858</strain>
    </source>
</reference>
<keyword evidence="7" id="KW-1185">Reference proteome</keyword>
<gene>
    <name evidence="6" type="ORF">SAMN04488513_105166</name>
</gene>
<dbReference type="EMBL" id="FQYU01000005">
    <property type="protein sequence ID" value="SHJ50657.1"/>
    <property type="molecule type" value="Genomic_DNA"/>
</dbReference>